<gene>
    <name evidence="6 9" type="primary">recF</name>
    <name evidence="9" type="ORF">KBB96_02240</name>
</gene>
<keyword evidence="6 7" id="KW-0234">DNA repair</keyword>
<dbReference type="InterPro" id="IPR038729">
    <property type="entry name" value="Rad50/SbcC_AAA"/>
</dbReference>
<dbReference type="InterPro" id="IPR001238">
    <property type="entry name" value="DNA-binding_RecF"/>
</dbReference>
<comment type="similarity">
    <text evidence="6 7">Belongs to the RecF family.</text>
</comment>
<dbReference type="GO" id="GO:0006302">
    <property type="term" value="P:double-strand break repair"/>
    <property type="evidence" value="ECO:0007669"/>
    <property type="project" value="InterPro"/>
</dbReference>
<evidence type="ECO:0000256" key="5">
    <source>
        <dbReference type="ARBA" id="ARBA00023125"/>
    </source>
</evidence>
<keyword evidence="1 6" id="KW-0963">Cytoplasm</keyword>
<comment type="function">
    <text evidence="6 7">The RecF protein is involved in DNA metabolism; it is required for DNA replication and normal SOS inducibility. RecF binds preferentially to single-stranded, linear DNA. It also seems to bind ATP.</text>
</comment>
<protein>
    <recommendedName>
        <fullName evidence="6 7">DNA replication and repair protein RecF</fullName>
    </recommendedName>
</protein>
<organism evidence="9 10">
    <name type="scientific">Luteolibacter ambystomatis</name>
    <dbReference type="NCBI Taxonomy" id="2824561"/>
    <lineage>
        <taxon>Bacteria</taxon>
        <taxon>Pseudomonadati</taxon>
        <taxon>Verrucomicrobiota</taxon>
        <taxon>Verrucomicrobiia</taxon>
        <taxon>Verrucomicrobiales</taxon>
        <taxon>Verrucomicrobiaceae</taxon>
        <taxon>Luteolibacter</taxon>
    </lineage>
</organism>
<dbReference type="GO" id="GO:0005524">
    <property type="term" value="F:ATP binding"/>
    <property type="evidence" value="ECO:0007669"/>
    <property type="project" value="UniProtKB-UniRule"/>
</dbReference>
<dbReference type="GO" id="GO:0005737">
    <property type="term" value="C:cytoplasm"/>
    <property type="evidence" value="ECO:0007669"/>
    <property type="project" value="UniProtKB-SubCell"/>
</dbReference>
<dbReference type="PANTHER" id="PTHR32182">
    <property type="entry name" value="DNA REPLICATION AND REPAIR PROTEIN RECF"/>
    <property type="match status" value="1"/>
</dbReference>
<keyword evidence="10" id="KW-1185">Reference proteome</keyword>
<dbReference type="GO" id="GO:0009432">
    <property type="term" value="P:SOS response"/>
    <property type="evidence" value="ECO:0007669"/>
    <property type="project" value="UniProtKB-UniRule"/>
</dbReference>
<evidence type="ECO:0000313" key="9">
    <source>
        <dbReference type="EMBL" id="QUE51719.1"/>
    </source>
</evidence>
<comment type="subcellular location">
    <subcellularLocation>
        <location evidence="6 7">Cytoplasm</location>
    </subcellularLocation>
</comment>
<dbReference type="GO" id="GO:0000731">
    <property type="term" value="P:DNA synthesis involved in DNA repair"/>
    <property type="evidence" value="ECO:0007669"/>
    <property type="project" value="TreeGrafter"/>
</dbReference>
<reference evidence="9" key="1">
    <citation type="submission" date="2021-04" db="EMBL/GenBank/DDBJ databases">
        <title>Luteolibacter sp. 32A isolated from the skin of an Anderson's salamander (Ambystoma andersonii).</title>
        <authorList>
            <person name="Spergser J."/>
            <person name="Busse H.-J."/>
        </authorList>
    </citation>
    <scope>NUCLEOTIDE SEQUENCE</scope>
    <source>
        <strain evidence="9">32A</strain>
    </source>
</reference>
<keyword evidence="4 6" id="KW-0067">ATP-binding</keyword>
<evidence type="ECO:0000256" key="6">
    <source>
        <dbReference type="HAMAP-Rule" id="MF_00365"/>
    </source>
</evidence>
<evidence type="ECO:0000256" key="2">
    <source>
        <dbReference type="ARBA" id="ARBA00022705"/>
    </source>
</evidence>
<dbReference type="Gene3D" id="3.40.50.300">
    <property type="entry name" value="P-loop containing nucleotide triphosphate hydrolases"/>
    <property type="match status" value="1"/>
</dbReference>
<dbReference type="Pfam" id="PF13476">
    <property type="entry name" value="AAA_23"/>
    <property type="match status" value="1"/>
</dbReference>
<name>A0A975J0F1_9BACT</name>
<feature type="domain" description="Rad50/SbcC-type AAA" evidence="8">
    <location>
        <begin position="5"/>
        <end position="121"/>
    </location>
</feature>
<dbReference type="GO" id="GO:0016887">
    <property type="term" value="F:ATP hydrolysis activity"/>
    <property type="evidence" value="ECO:0007669"/>
    <property type="project" value="InterPro"/>
</dbReference>
<evidence type="ECO:0000256" key="1">
    <source>
        <dbReference type="ARBA" id="ARBA00022490"/>
    </source>
</evidence>
<dbReference type="AlphaFoldDB" id="A0A975J0F1"/>
<dbReference type="InterPro" id="IPR018078">
    <property type="entry name" value="DNA-binding_RecF_CS"/>
</dbReference>
<feature type="binding site" evidence="6">
    <location>
        <begin position="29"/>
        <end position="36"/>
    </location>
    <ligand>
        <name>ATP</name>
        <dbReference type="ChEBI" id="CHEBI:30616"/>
    </ligand>
</feature>
<evidence type="ECO:0000313" key="10">
    <source>
        <dbReference type="Proteomes" id="UP000676169"/>
    </source>
</evidence>
<dbReference type="PANTHER" id="PTHR32182:SF0">
    <property type="entry name" value="DNA REPLICATION AND REPAIR PROTEIN RECF"/>
    <property type="match status" value="1"/>
</dbReference>
<dbReference type="HAMAP" id="MF_00365">
    <property type="entry name" value="RecF"/>
    <property type="match status" value="1"/>
</dbReference>
<evidence type="ECO:0000256" key="3">
    <source>
        <dbReference type="ARBA" id="ARBA00022741"/>
    </source>
</evidence>
<accession>A0A975J0F1</accession>
<evidence type="ECO:0000259" key="8">
    <source>
        <dbReference type="Pfam" id="PF13476"/>
    </source>
</evidence>
<dbReference type="EMBL" id="CP073100">
    <property type="protein sequence ID" value="QUE51719.1"/>
    <property type="molecule type" value="Genomic_DNA"/>
</dbReference>
<dbReference type="KEGG" id="lamb:KBB96_02240"/>
<dbReference type="Proteomes" id="UP000676169">
    <property type="component" value="Chromosome"/>
</dbReference>
<dbReference type="NCBIfam" id="TIGR00611">
    <property type="entry name" value="recf"/>
    <property type="match status" value="1"/>
</dbReference>
<keyword evidence="3 6" id="KW-0547">Nucleotide-binding</keyword>
<keyword evidence="6 7" id="KW-0227">DNA damage</keyword>
<dbReference type="InterPro" id="IPR027417">
    <property type="entry name" value="P-loop_NTPase"/>
</dbReference>
<keyword evidence="5 6" id="KW-0238">DNA-binding</keyword>
<proteinExistence type="inferred from homology"/>
<evidence type="ECO:0000256" key="7">
    <source>
        <dbReference type="RuleBase" id="RU000578"/>
    </source>
</evidence>
<dbReference type="InterPro" id="IPR042174">
    <property type="entry name" value="RecF_2"/>
</dbReference>
<dbReference type="SUPFAM" id="SSF52540">
    <property type="entry name" value="P-loop containing nucleoside triphosphate hydrolases"/>
    <property type="match status" value="1"/>
</dbReference>
<dbReference type="PROSITE" id="PS00618">
    <property type="entry name" value="RECF_2"/>
    <property type="match status" value="1"/>
</dbReference>
<keyword evidence="6 7" id="KW-0742">SOS response</keyword>
<keyword evidence="2 6" id="KW-0235">DNA replication</keyword>
<dbReference type="GO" id="GO:0003697">
    <property type="term" value="F:single-stranded DNA binding"/>
    <property type="evidence" value="ECO:0007669"/>
    <property type="project" value="UniProtKB-UniRule"/>
</dbReference>
<dbReference type="GO" id="GO:0006260">
    <property type="term" value="P:DNA replication"/>
    <property type="evidence" value="ECO:0007669"/>
    <property type="project" value="UniProtKB-UniRule"/>
</dbReference>
<sequence length="352" mass="38894">MVRTLRLLDFRCFSGLDLELPAAGGVFTGENAQGKTSILEAICVLTRLHSPRTRRMATMARVGTGHFGIAGETWEQERKVRFSKEGLALTVDGESRDGQSKYLADGGLVVWMGNEDLDLVRGSGEIRRRYLDFLGAQLDPGYRRAWARYKVALKSKSLLLKESRPNEAEIAAYEEILIEHGTELTASRTKLVTALEPLAAAAQAEVSGKAEPLTLAYRPSGGICLRSALEHARERERRLRQSVVGPHRDDLELRLHGLAASEFASEGQQRTLALALKLAQGKLLEQLGGRLPVYLMDDIFGELDPGRRNALMHHLPGAAQKWITTTTLDWLKETPELENLARFTVGSGSVTR</sequence>
<dbReference type="RefSeq" id="WP_211631858.1">
    <property type="nucleotide sequence ID" value="NZ_CP073100.1"/>
</dbReference>
<dbReference type="Gene3D" id="1.20.1050.90">
    <property type="entry name" value="RecF/RecN/SMC, N-terminal domain"/>
    <property type="match status" value="1"/>
</dbReference>
<evidence type="ECO:0000256" key="4">
    <source>
        <dbReference type="ARBA" id="ARBA00022840"/>
    </source>
</evidence>